<accession>A0ABP0XE00</accession>
<feature type="compositionally biased region" description="Pro residues" evidence="1">
    <location>
        <begin position="66"/>
        <end position="77"/>
    </location>
</feature>
<feature type="compositionally biased region" description="Low complexity" evidence="1">
    <location>
        <begin position="40"/>
        <end position="51"/>
    </location>
</feature>
<evidence type="ECO:0000313" key="2">
    <source>
        <dbReference type="EMBL" id="CAK9275817.1"/>
    </source>
</evidence>
<organism evidence="2 3">
    <name type="scientific">Sphagnum jensenii</name>
    <dbReference type="NCBI Taxonomy" id="128206"/>
    <lineage>
        <taxon>Eukaryota</taxon>
        <taxon>Viridiplantae</taxon>
        <taxon>Streptophyta</taxon>
        <taxon>Embryophyta</taxon>
        <taxon>Bryophyta</taxon>
        <taxon>Sphagnophytina</taxon>
        <taxon>Sphagnopsida</taxon>
        <taxon>Sphagnales</taxon>
        <taxon>Sphagnaceae</taxon>
        <taxon>Sphagnum</taxon>
    </lineage>
</organism>
<evidence type="ECO:0000256" key="1">
    <source>
        <dbReference type="SAM" id="MobiDB-lite"/>
    </source>
</evidence>
<feature type="region of interest" description="Disordered" evidence="1">
    <location>
        <begin position="37"/>
        <end position="136"/>
    </location>
</feature>
<name>A0ABP0XE00_9BRYO</name>
<sequence length="136" mass="14689">MVQPWDKQYQYLLFAAEPYESLLSRTVLQSKASGLNKMWSSTTTQPTGGSPPNHPPLPPQEHMMSGPPPPMGGPPQPMGSLPLQDLLKHGAAPTPDKQVPPFADSSSQVSKTPTKMRAAAWKKPGVCAKPPQKKLL</sequence>
<protein>
    <submittedName>
        <fullName evidence="2">Uncharacterized protein</fullName>
    </submittedName>
</protein>
<proteinExistence type="predicted"/>
<reference evidence="2" key="1">
    <citation type="submission" date="2024-02" db="EMBL/GenBank/DDBJ databases">
        <authorList>
            <consortium name="ELIXIR-Norway"/>
            <consortium name="Elixir Norway"/>
        </authorList>
    </citation>
    <scope>NUCLEOTIDE SEQUENCE</scope>
</reference>
<feature type="compositionally biased region" description="Polar residues" evidence="1">
    <location>
        <begin position="104"/>
        <end position="113"/>
    </location>
</feature>
<dbReference type="Proteomes" id="UP001497444">
    <property type="component" value="Chromosome 7"/>
</dbReference>
<dbReference type="EMBL" id="OZ020102">
    <property type="protein sequence ID" value="CAK9275817.1"/>
    <property type="molecule type" value="Genomic_DNA"/>
</dbReference>
<keyword evidence="3" id="KW-1185">Reference proteome</keyword>
<gene>
    <name evidence="2" type="ORF">CSSPJE1EN1_LOCUS21295</name>
</gene>
<evidence type="ECO:0000313" key="3">
    <source>
        <dbReference type="Proteomes" id="UP001497444"/>
    </source>
</evidence>